<dbReference type="InterPro" id="IPR027417">
    <property type="entry name" value="P-loop_NTPase"/>
</dbReference>
<organism evidence="4">
    <name type="scientific">marine sediment metagenome</name>
    <dbReference type="NCBI Taxonomy" id="412755"/>
    <lineage>
        <taxon>unclassified sequences</taxon>
        <taxon>metagenomes</taxon>
        <taxon>ecological metagenomes</taxon>
    </lineage>
</organism>
<name>A0A0F9W977_9ZZZZ</name>
<dbReference type="InterPro" id="IPR001482">
    <property type="entry name" value="T2SS/T4SS_dom"/>
</dbReference>
<dbReference type="Gene3D" id="3.30.450.90">
    <property type="match status" value="1"/>
</dbReference>
<dbReference type="CDD" id="cd01129">
    <property type="entry name" value="PulE-GspE-like"/>
    <property type="match status" value="1"/>
</dbReference>
<dbReference type="PANTHER" id="PTHR30258:SF2">
    <property type="entry name" value="COMG OPERON PROTEIN 1"/>
    <property type="match status" value="1"/>
</dbReference>
<dbReference type="Pfam" id="PF00437">
    <property type="entry name" value="T2SSE"/>
    <property type="match status" value="1"/>
</dbReference>
<dbReference type="AlphaFoldDB" id="A0A0F9W977"/>
<gene>
    <name evidence="4" type="ORF">LCGC14_0039570</name>
</gene>
<evidence type="ECO:0000256" key="2">
    <source>
        <dbReference type="ARBA" id="ARBA00022840"/>
    </source>
</evidence>
<keyword evidence="2" id="KW-0067">ATP-binding</keyword>
<proteinExistence type="predicted"/>
<dbReference type="SMART" id="SM00382">
    <property type="entry name" value="AAA"/>
    <property type="match status" value="1"/>
</dbReference>
<evidence type="ECO:0000259" key="3">
    <source>
        <dbReference type="PROSITE" id="PS00662"/>
    </source>
</evidence>
<comment type="caution">
    <text evidence="4">The sequence shown here is derived from an EMBL/GenBank/DDBJ whole genome shotgun (WGS) entry which is preliminary data.</text>
</comment>
<protein>
    <recommendedName>
        <fullName evidence="3">Bacterial type II secretion system protein E domain-containing protein</fullName>
    </recommendedName>
</protein>
<dbReference type="PROSITE" id="PS00662">
    <property type="entry name" value="T2SP_E"/>
    <property type="match status" value="1"/>
</dbReference>
<dbReference type="EMBL" id="LAZR01000008">
    <property type="protein sequence ID" value="KKO08838.1"/>
    <property type="molecule type" value="Genomic_DNA"/>
</dbReference>
<dbReference type="PANTHER" id="PTHR30258">
    <property type="entry name" value="TYPE II SECRETION SYSTEM PROTEIN GSPE-RELATED"/>
    <property type="match status" value="1"/>
</dbReference>
<dbReference type="SUPFAM" id="SSF52540">
    <property type="entry name" value="P-loop containing nucleoside triphosphate hydrolases"/>
    <property type="match status" value="1"/>
</dbReference>
<dbReference type="FunFam" id="3.40.50.300:FF:000398">
    <property type="entry name" value="Type IV pilus assembly ATPase PilB"/>
    <property type="match status" value="1"/>
</dbReference>
<evidence type="ECO:0000313" key="4">
    <source>
        <dbReference type="EMBL" id="KKO08838.1"/>
    </source>
</evidence>
<dbReference type="GO" id="GO:0005524">
    <property type="term" value="F:ATP binding"/>
    <property type="evidence" value="ECO:0007669"/>
    <property type="project" value="UniProtKB-KW"/>
</dbReference>
<dbReference type="Gene3D" id="3.40.50.300">
    <property type="entry name" value="P-loop containing nucleotide triphosphate hydrolases"/>
    <property type="match status" value="1"/>
</dbReference>
<dbReference type="GO" id="GO:0005886">
    <property type="term" value="C:plasma membrane"/>
    <property type="evidence" value="ECO:0007669"/>
    <property type="project" value="TreeGrafter"/>
</dbReference>
<dbReference type="GO" id="GO:0016887">
    <property type="term" value="F:ATP hydrolysis activity"/>
    <property type="evidence" value="ECO:0007669"/>
    <property type="project" value="TreeGrafter"/>
</dbReference>
<evidence type="ECO:0000256" key="1">
    <source>
        <dbReference type="ARBA" id="ARBA00022741"/>
    </source>
</evidence>
<accession>A0A0F9W977</accession>
<dbReference type="FunFam" id="3.30.450.90:FF:000001">
    <property type="entry name" value="Type II secretion system ATPase GspE"/>
    <property type="match status" value="1"/>
</dbReference>
<keyword evidence="1" id="KW-0547">Nucleotide-binding</keyword>
<reference evidence="4" key="1">
    <citation type="journal article" date="2015" name="Nature">
        <title>Complex archaea that bridge the gap between prokaryotes and eukaryotes.</title>
        <authorList>
            <person name="Spang A."/>
            <person name="Saw J.H."/>
            <person name="Jorgensen S.L."/>
            <person name="Zaremba-Niedzwiedzka K."/>
            <person name="Martijn J."/>
            <person name="Lind A.E."/>
            <person name="van Eijk R."/>
            <person name="Schleper C."/>
            <person name="Guy L."/>
            <person name="Ettema T.J."/>
        </authorList>
    </citation>
    <scope>NUCLEOTIDE SEQUENCE</scope>
</reference>
<dbReference type="InterPro" id="IPR003593">
    <property type="entry name" value="AAA+_ATPase"/>
</dbReference>
<feature type="domain" description="Bacterial type II secretion system protein E" evidence="3">
    <location>
        <begin position="314"/>
        <end position="328"/>
    </location>
</feature>
<sequence>MANVISLPVFTQLLEPAGIAPAHNFVDSHELVCDNLPDSQLRARIRFVLNNAGLGSSSLPLRFRPAQPDEVRRLIKHWRAELSPTIDAAGTDDLFVSGFEDDEELKDLASEAPIIRLVNHLFARALDLNASDIHFEPNEEHLDVRCRVDGIMHRIERLPGRITTAVASRLKLMARMDIGEKRLPQDGRIDFRTGGKQLDMRVSTLPGVHGESIVLRILDRGDTAVSLQQLGMPDNILGSYQNLINQPHGMILITGPTGSGKTTTLYATLEKINSQKTKIITVEDPVEYQLEGVTQIQANPAIGLTFAAGLRSIVRQDPDVLMVGEIRDHETAEIAIESALTGHLVFSTLHTNDAAGAITRLQDMGVEGYLISSSLLCVQAQRLVRRICTDCGEPHTITPDEEQVLQIRAQDYPHVRRGKGCERCGETGYRGRIGLYELLVMSDAIRHEIATGSDANIIRNQAIQEGMKTLREDALEKLAAGMTTPEEVVRVTRAGAAS</sequence>